<dbReference type="Proteomes" id="UP001168972">
    <property type="component" value="Unassembled WGS sequence"/>
</dbReference>
<accession>A0AA39KZF3</accession>
<keyword evidence="2" id="KW-1185">Reference proteome</keyword>
<gene>
    <name evidence="1" type="ORF">PV327_005326</name>
</gene>
<sequence length="129" mass="15501">MMANNLIIDNNEFAVAILQVHPYKSISRMQFVQLLSTPGPKEKYSYWQQVCVTLCEMKNLPKPNRQFFKQAHRLFMENIVEIQKIIYEYIISLPLDKAQDADVLEFFYKQRDKVRDDVDEKRRKLKRDN</sequence>
<dbReference type="AlphaFoldDB" id="A0AA39KZF3"/>
<evidence type="ECO:0000313" key="1">
    <source>
        <dbReference type="EMBL" id="KAK0179588.1"/>
    </source>
</evidence>
<organism evidence="1 2">
    <name type="scientific">Microctonus hyperodae</name>
    <name type="common">Parasitoid wasp</name>
    <dbReference type="NCBI Taxonomy" id="165561"/>
    <lineage>
        <taxon>Eukaryota</taxon>
        <taxon>Metazoa</taxon>
        <taxon>Ecdysozoa</taxon>
        <taxon>Arthropoda</taxon>
        <taxon>Hexapoda</taxon>
        <taxon>Insecta</taxon>
        <taxon>Pterygota</taxon>
        <taxon>Neoptera</taxon>
        <taxon>Endopterygota</taxon>
        <taxon>Hymenoptera</taxon>
        <taxon>Apocrita</taxon>
        <taxon>Ichneumonoidea</taxon>
        <taxon>Braconidae</taxon>
        <taxon>Euphorinae</taxon>
        <taxon>Microctonus</taxon>
    </lineage>
</organism>
<comment type="caution">
    <text evidence="1">The sequence shown here is derived from an EMBL/GenBank/DDBJ whole genome shotgun (WGS) entry which is preliminary data.</text>
</comment>
<proteinExistence type="predicted"/>
<protein>
    <submittedName>
        <fullName evidence="1">Uncharacterized protein</fullName>
    </submittedName>
</protein>
<name>A0AA39KZF3_MICHY</name>
<dbReference type="EMBL" id="JAQQBR010000003">
    <property type="protein sequence ID" value="KAK0179588.1"/>
    <property type="molecule type" value="Genomic_DNA"/>
</dbReference>
<evidence type="ECO:0000313" key="2">
    <source>
        <dbReference type="Proteomes" id="UP001168972"/>
    </source>
</evidence>
<reference evidence="1" key="1">
    <citation type="journal article" date="2023" name="bioRxiv">
        <title>Scaffold-level genome assemblies of two parasitoid biocontrol wasps reveal the parthenogenesis mechanism and an associated novel virus.</title>
        <authorList>
            <person name="Inwood S."/>
            <person name="Skelly J."/>
            <person name="Guhlin J."/>
            <person name="Harrop T."/>
            <person name="Goldson S."/>
            <person name="Dearden P."/>
        </authorList>
    </citation>
    <scope>NUCLEOTIDE SEQUENCE</scope>
    <source>
        <strain evidence="1">Lincoln</strain>
        <tissue evidence="1">Whole body</tissue>
    </source>
</reference>
<reference evidence="1" key="2">
    <citation type="submission" date="2023-03" db="EMBL/GenBank/DDBJ databases">
        <authorList>
            <person name="Inwood S.N."/>
            <person name="Skelly J.G."/>
            <person name="Guhlin J."/>
            <person name="Harrop T.W.R."/>
            <person name="Goldson S.G."/>
            <person name="Dearden P.K."/>
        </authorList>
    </citation>
    <scope>NUCLEOTIDE SEQUENCE</scope>
    <source>
        <strain evidence="1">Lincoln</strain>
        <tissue evidence="1">Whole body</tissue>
    </source>
</reference>